<dbReference type="OrthoDB" id="9812467at2"/>
<dbReference type="Pfam" id="PF13468">
    <property type="entry name" value="Glyoxalase_3"/>
    <property type="match status" value="1"/>
</dbReference>
<accession>A0A2W7C9Q8</accession>
<dbReference type="Gene3D" id="3.10.180.10">
    <property type="entry name" value="2,3-Dihydroxybiphenyl 1,2-Dioxygenase, domain 1"/>
    <property type="match status" value="1"/>
</dbReference>
<dbReference type="Proteomes" id="UP000248616">
    <property type="component" value="Unassembled WGS sequence"/>
</dbReference>
<gene>
    <name evidence="2" type="ORF">B5V02_08505</name>
</gene>
<name>A0A2W7C9Q8_9HYPH</name>
<dbReference type="InterPro" id="IPR029068">
    <property type="entry name" value="Glyas_Bleomycin-R_OHBP_Dase"/>
</dbReference>
<keyword evidence="3" id="KW-1185">Reference proteome</keyword>
<sequence>MDQRPALAQTTRSCMILRSFDRNKPSSVEGRPMNGINHLVLAAHDLDALRSAYSELGFTLTPRGQHPFGTGNSIIQLHGNYLELLSVTIPQDVVEHGEGKFSFSAFNRDYLARHEGFSMTVLDTSDAAADRAAWMAEGLRTYQPFEFSRMAKMPTGEDVRVGFSLAFLSTPAAPWFGHFACQHFRPEYYAQPQYLGHANSAQTVRDVWLSGKDALELAEHMRAFTGVAAEKGSAGSIVFNTLTGAIILASPQAFEDAFGMSPPHPDDGPHLAGLTIRCRTLETFIDLGLPWAGSRLVLSPTRGFGTAVAFST</sequence>
<protein>
    <recommendedName>
        <fullName evidence="1">Glyoxalase-like domain-containing protein</fullName>
    </recommendedName>
</protein>
<comment type="caution">
    <text evidence="2">The sequence shown here is derived from an EMBL/GenBank/DDBJ whole genome shotgun (WGS) entry which is preliminary data.</text>
</comment>
<evidence type="ECO:0000313" key="2">
    <source>
        <dbReference type="EMBL" id="PZV39932.1"/>
    </source>
</evidence>
<dbReference type="AlphaFoldDB" id="A0A2W7C9Q8"/>
<dbReference type="PANTHER" id="PTHR40265:SF1">
    <property type="entry name" value="GLYOXALASE-LIKE DOMAIN-CONTAINING PROTEIN"/>
    <property type="match status" value="1"/>
</dbReference>
<organism evidence="2 3">
    <name type="scientific">Mesorhizobium kowhaii</name>
    <dbReference type="NCBI Taxonomy" id="1300272"/>
    <lineage>
        <taxon>Bacteria</taxon>
        <taxon>Pseudomonadati</taxon>
        <taxon>Pseudomonadota</taxon>
        <taxon>Alphaproteobacteria</taxon>
        <taxon>Hyphomicrobiales</taxon>
        <taxon>Phyllobacteriaceae</taxon>
        <taxon>Mesorhizobium</taxon>
    </lineage>
</organism>
<proteinExistence type="predicted"/>
<evidence type="ECO:0000313" key="3">
    <source>
        <dbReference type="Proteomes" id="UP000248616"/>
    </source>
</evidence>
<dbReference type="PANTHER" id="PTHR40265">
    <property type="entry name" value="BLL2707 PROTEIN"/>
    <property type="match status" value="1"/>
</dbReference>
<reference evidence="3" key="1">
    <citation type="submission" date="2017-03" db="EMBL/GenBank/DDBJ databases">
        <authorList>
            <person name="Safronova V.I."/>
            <person name="Sazanova A.L."/>
            <person name="Chirak E.R."/>
        </authorList>
    </citation>
    <scope>NUCLEOTIDE SEQUENCE [LARGE SCALE GENOMIC DNA]</scope>
    <source>
        <strain evidence="3">Ach-343</strain>
    </source>
</reference>
<feature type="domain" description="Glyoxalase-like" evidence="1">
    <location>
        <begin position="37"/>
        <end position="222"/>
    </location>
</feature>
<dbReference type="SUPFAM" id="SSF54593">
    <property type="entry name" value="Glyoxalase/Bleomycin resistance protein/Dihydroxybiphenyl dioxygenase"/>
    <property type="match status" value="1"/>
</dbReference>
<dbReference type="EMBL" id="MZXV01000013">
    <property type="protein sequence ID" value="PZV39932.1"/>
    <property type="molecule type" value="Genomic_DNA"/>
</dbReference>
<evidence type="ECO:0000259" key="1">
    <source>
        <dbReference type="Pfam" id="PF13468"/>
    </source>
</evidence>
<dbReference type="InterPro" id="IPR025870">
    <property type="entry name" value="Glyoxalase-like_dom"/>
</dbReference>